<evidence type="ECO:0000313" key="2">
    <source>
        <dbReference type="EMBL" id="KAG6630842.1"/>
    </source>
</evidence>
<gene>
    <name evidence="2" type="ORF">CIPAW_13G048300</name>
</gene>
<evidence type="ECO:0000313" key="3">
    <source>
        <dbReference type="Proteomes" id="UP000811609"/>
    </source>
</evidence>
<name>A0A8T1NMG6_CARIL</name>
<comment type="caution">
    <text evidence="2">The sequence shown here is derived from an EMBL/GenBank/DDBJ whole genome shotgun (WGS) entry which is preliminary data.</text>
</comment>
<organism evidence="2 3">
    <name type="scientific">Carya illinoinensis</name>
    <name type="common">Pecan</name>
    <dbReference type="NCBI Taxonomy" id="32201"/>
    <lineage>
        <taxon>Eukaryota</taxon>
        <taxon>Viridiplantae</taxon>
        <taxon>Streptophyta</taxon>
        <taxon>Embryophyta</taxon>
        <taxon>Tracheophyta</taxon>
        <taxon>Spermatophyta</taxon>
        <taxon>Magnoliopsida</taxon>
        <taxon>eudicotyledons</taxon>
        <taxon>Gunneridae</taxon>
        <taxon>Pentapetalae</taxon>
        <taxon>rosids</taxon>
        <taxon>fabids</taxon>
        <taxon>Fagales</taxon>
        <taxon>Juglandaceae</taxon>
        <taxon>Carya</taxon>
    </lineage>
</organism>
<proteinExistence type="predicted"/>
<feature type="region of interest" description="Disordered" evidence="1">
    <location>
        <begin position="1"/>
        <end position="67"/>
    </location>
</feature>
<reference evidence="2" key="1">
    <citation type="submission" date="2020-12" db="EMBL/GenBank/DDBJ databases">
        <title>WGS assembly of Carya illinoinensis cv. Pawnee.</title>
        <authorList>
            <person name="Platts A."/>
            <person name="Shu S."/>
            <person name="Wright S."/>
            <person name="Barry K."/>
            <person name="Edger P."/>
            <person name="Pires J.C."/>
            <person name="Schmutz J."/>
        </authorList>
    </citation>
    <scope>NUCLEOTIDE SEQUENCE</scope>
    <source>
        <tissue evidence="2">Leaf</tissue>
    </source>
</reference>
<keyword evidence="3" id="KW-1185">Reference proteome</keyword>
<dbReference type="Proteomes" id="UP000811609">
    <property type="component" value="Chromosome 13"/>
</dbReference>
<dbReference type="AlphaFoldDB" id="A0A8T1NMG6"/>
<dbReference type="EMBL" id="CM031821">
    <property type="protein sequence ID" value="KAG6630842.1"/>
    <property type="molecule type" value="Genomic_DNA"/>
</dbReference>
<protein>
    <submittedName>
        <fullName evidence="2">Uncharacterized protein</fullName>
    </submittedName>
</protein>
<feature type="compositionally biased region" description="Low complexity" evidence="1">
    <location>
        <begin position="9"/>
        <end position="19"/>
    </location>
</feature>
<evidence type="ECO:0000256" key="1">
    <source>
        <dbReference type="SAM" id="MobiDB-lite"/>
    </source>
</evidence>
<accession>A0A8T1NMG6</accession>
<sequence>MAQARVHPSSMSSTLPSSSRDLLHSHSEQKNPSTTGRPMVDSLRRIPPSGPNPTQNKWPRPKPRTIG</sequence>